<comment type="caution">
    <text evidence="4">The sequence shown here is derived from an EMBL/GenBank/DDBJ whole genome shotgun (WGS) entry which is preliminary data.</text>
</comment>
<protein>
    <recommendedName>
        <fullName evidence="3">Sialidase domain-containing protein</fullName>
    </recommendedName>
</protein>
<gene>
    <name evidence="4" type="ORF">CYMTET_34407</name>
</gene>
<evidence type="ECO:0000256" key="1">
    <source>
        <dbReference type="SAM" id="MobiDB-lite"/>
    </source>
</evidence>
<evidence type="ECO:0000256" key="2">
    <source>
        <dbReference type="SAM" id="Phobius"/>
    </source>
</evidence>
<feature type="region of interest" description="Disordered" evidence="1">
    <location>
        <begin position="121"/>
        <end position="151"/>
    </location>
</feature>
<dbReference type="InterPro" id="IPR036278">
    <property type="entry name" value="Sialidase_sf"/>
</dbReference>
<organism evidence="4 5">
    <name type="scientific">Cymbomonas tetramitiformis</name>
    <dbReference type="NCBI Taxonomy" id="36881"/>
    <lineage>
        <taxon>Eukaryota</taxon>
        <taxon>Viridiplantae</taxon>
        <taxon>Chlorophyta</taxon>
        <taxon>Pyramimonadophyceae</taxon>
        <taxon>Pyramimonadales</taxon>
        <taxon>Pyramimonadaceae</taxon>
        <taxon>Cymbomonas</taxon>
    </lineage>
</organism>
<dbReference type="AlphaFoldDB" id="A0AAE0KPZ5"/>
<dbReference type="Proteomes" id="UP001190700">
    <property type="component" value="Unassembled WGS sequence"/>
</dbReference>
<accession>A0AAE0KPZ5</accession>
<feature type="region of interest" description="Disordered" evidence="1">
    <location>
        <begin position="173"/>
        <end position="220"/>
    </location>
</feature>
<feature type="domain" description="Sialidase" evidence="3">
    <location>
        <begin position="261"/>
        <end position="578"/>
    </location>
</feature>
<dbReference type="Gene3D" id="2.120.10.10">
    <property type="match status" value="1"/>
</dbReference>
<feature type="region of interest" description="Disordered" evidence="1">
    <location>
        <begin position="80"/>
        <end position="107"/>
    </location>
</feature>
<feature type="compositionally biased region" description="Low complexity" evidence="1">
    <location>
        <begin position="173"/>
        <end position="204"/>
    </location>
</feature>
<keyword evidence="2" id="KW-1133">Transmembrane helix</keyword>
<keyword evidence="2" id="KW-0812">Transmembrane</keyword>
<evidence type="ECO:0000313" key="5">
    <source>
        <dbReference type="Proteomes" id="UP001190700"/>
    </source>
</evidence>
<dbReference type="Pfam" id="PF13088">
    <property type="entry name" value="BNR_2"/>
    <property type="match status" value="1"/>
</dbReference>
<reference evidence="4 5" key="1">
    <citation type="journal article" date="2015" name="Genome Biol. Evol.">
        <title>Comparative Genomics of a Bacterivorous Green Alga Reveals Evolutionary Causalities and Consequences of Phago-Mixotrophic Mode of Nutrition.</title>
        <authorList>
            <person name="Burns J.A."/>
            <person name="Paasch A."/>
            <person name="Narechania A."/>
            <person name="Kim E."/>
        </authorList>
    </citation>
    <scope>NUCLEOTIDE SEQUENCE [LARGE SCALE GENOMIC DNA]</scope>
    <source>
        <strain evidence="4 5">PLY_AMNH</strain>
    </source>
</reference>
<keyword evidence="5" id="KW-1185">Reference proteome</keyword>
<proteinExistence type="predicted"/>
<sequence>MVASHDDELHNAVLRMKSRRAANLILALLVITCTLSLLRPVPDYTSDLPEQQQKYRIISPASPDRLEVSAAFAPAAVLATHKSASKRPSARQARTDSSRAHASASEKLAAVSLKSLEDTPALPALSRSPPSPPPPPSPSPSPPPPSPKPVHISEVTAEIDDLLQGTTALAAAQVASPATRSGGSSSRSSRSSSRSHRGAATATAPQRTDAPEKPQQPLPETELQHVTQHIVFKNGGVAMVDGKQTNLIYSHMAMIEMLPDGRLVAAWQGSAVIEGAQDQRIYMSFSIDEDGREWGLPQSMPDALREAGQWSPVLHVDVFGLLWLFYAETSVACLRKPIRRKGQTPMPQRWAVGGSIKAVTRGIDGRWSTPRILYTREADSGIPKVVANKMTILSTGEWLLPFWRQRSFQICETENVLNSVGVLVSRDKGSTWNPYGSLHLPQKDHWVIEGTLVETGNGNVMMLLRSSEGFIYHSVSKDKGRNWAALRATSLPNPDSKIHGIRLLGGDMALCYNDHARTFTGMQKGRGEQKRRDKLMVSISRNEGSTWFPVARLDADAPRDLEKHMLFHYPTLLQRGNTLFIAYSRTYLDRNNAPPLAKDINGQPVPAADGIFIAKINLDLSVASILANKSRAVPLFDKNACKTTNCLITHGIAG</sequence>
<evidence type="ECO:0000313" key="4">
    <source>
        <dbReference type="EMBL" id="KAK3256458.1"/>
    </source>
</evidence>
<feature type="compositionally biased region" description="Pro residues" evidence="1">
    <location>
        <begin position="129"/>
        <end position="148"/>
    </location>
</feature>
<feature type="transmembrane region" description="Helical" evidence="2">
    <location>
        <begin position="21"/>
        <end position="38"/>
    </location>
</feature>
<dbReference type="PANTHER" id="PTHR43752:SF2">
    <property type="entry name" value="BNR_ASP-BOX REPEAT FAMILY PROTEIN"/>
    <property type="match status" value="1"/>
</dbReference>
<name>A0AAE0KPZ5_9CHLO</name>
<evidence type="ECO:0000259" key="3">
    <source>
        <dbReference type="Pfam" id="PF13088"/>
    </source>
</evidence>
<keyword evidence="2" id="KW-0472">Membrane</keyword>
<dbReference type="PANTHER" id="PTHR43752">
    <property type="entry name" value="BNR/ASP-BOX REPEAT FAMILY PROTEIN"/>
    <property type="match status" value="1"/>
</dbReference>
<dbReference type="InterPro" id="IPR011040">
    <property type="entry name" value="Sialidase"/>
</dbReference>
<dbReference type="EMBL" id="LGRX02021637">
    <property type="protein sequence ID" value="KAK3256458.1"/>
    <property type="molecule type" value="Genomic_DNA"/>
</dbReference>
<dbReference type="CDD" id="cd15482">
    <property type="entry name" value="Sialidase_non-viral"/>
    <property type="match status" value="1"/>
</dbReference>
<dbReference type="SUPFAM" id="SSF50939">
    <property type="entry name" value="Sialidases"/>
    <property type="match status" value="1"/>
</dbReference>